<feature type="compositionally biased region" description="Low complexity" evidence="3">
    <location>
        <begin position="45"/>
        <end position="59"/>
    </location>
</feature>
<feature type="domain" description="Abnormal spindle-like microcephaly-associated protein ASH" evidence="4">
    <location>
        <begin position="144"/>
        <end position="252"/>
    </location>
</feature>
<dbReference type="EMBL" id="CAKLCB010000200">
    <property type="protein sequence ID" value="CAH0516692.1"/>
    <property type="molecule type" value="Genomic_DNA"/>
</dbReference>
<feature type="compositionally biased region" description="Polar residues" evidence="3">
    <location>
        <begin position="17"/>
        <end position="28"/>
    </location>
</feature>
<name>A0ABN8CU86_9STRA</name>
<evidence type="ECO:0000259" key="4">
    <source>
        <dbReference type="Pfam" id="PF15780"/>
    </source>
</evidence>
<dbReference type="Proteomes" id="UP001158986">
    <property type="component" value="Unassembled WGS sequence"/>
</dbReference>
<accession>A0ABN8CU86</accession>
<gene>
    <name evidence="5" type="ORF">PBS001_LOCUS3339</name>
</gene>
<dbReference type="Pfam" id="PF15780">
    <property type="entry name" value="ASH"/>
    <property type="match status" value="1"/>
</dbReference>
<comment type="caution">
    <text evidence="5">The sequence shown here is derived from an EMBL/GenBank/DDBJ whole genome shotgun (WGS) entry which is preliminary data.</text>
</comment>
<protein>
    <recommendedName>
        <fullName evidence="4">Abnormal spindle-like microcephaly-associated protein ASH domain-containing protein</fullName>
    </recommendedName>
</protein>
<feature type="region of interest" description="Disordered" evidence="3">
    <location>
        <begin position="42"/>
        <end position="75"/>
    </location>
</feature>
<sequence length="359" mass="40333">MEKISTNQEDDGKENRIPSSSFTSSYSNVRTRHRMGQIFFGTEPLPSSLHSESSMSSLRLGKRPKPMKLSSDRDDVCDTLDASKESDRNQDQCTRDSVVKAHNLMHFEARALKLHDSCLGRELPENNKALDDSDPVPTMFVDVSNQIGQLYFGTVALGERKSRRLRLKNTSEWSNARVKYEGYTMGRDGYNSASSTVAAPMKTRFKCDLHLCVINSLKAVTLRVTFEPLPTDVGRLVTATLKFTVNDQFKLECRAIGTVTPHLPQLSRFKRMRRSKHVDTVALRASRKQNLLSSTFTMNTRQTKSRTLSEPNSTMFSISSALTLSDLEPELEPVVTTGAKVGENAARQWPLSSPHHEME</sequence>
<evidence type="ECO:0000256" key="2">
    <source>
        <dbReference type="ARBA" id="ARBA00022490"/>
    </source>
</evidence>
<keyword evidence="6" id="KW-1185">Reference proteome</keyword>
<dbReference type="InterPro" id="IPR031549">
    <property type="entry name" value="ASH"/>
</dbReference>
<organism evidence="5 6">
    <name type="scientific">Peronospora belbahrii</name>
    <dbReference type="NCBI Taxonomy" id="622444"/>
    <lineage>
        <taxon>Eukaryota</taxon>
        <taxon>Sar</taxon>
        <taxon>Stramenopiles</taxon>
        <taxon>Oomycota</taxon>
        <taxon>Peronosporomycetes</taxon>
        <taxon>Peronosporales</taxon>
        <taxon>Peronosporaceae</taxon>
        <taxon>Peronospora</taxon>
    </lineage>
</organism>
<evidence type="ECO:0000256" key="1">
    <source>
        <dbReference type="ARBA" id="ARBA00004496"/>
    </source>
</evidence>
<dbReference type="Gene3D" id="2.60.40.10">
    <property type="entry name" value="Immunoglobulins"/>
    <property type="match status" value="1"/>
</dbReference>
<keyword evidence="2" id="KW-0963">Cytoplasm</keyword>
<evidence type="ECO:0000313" key="5">
    <source>
        <dbReference type="EMBL" id="CAH0516692.1"/>
    </source>
</evidence>
<proteinExistence type="predicted"/>
<evidence type="ECO:0000313" key="6">
    <source>
        <dbReference type="Proteomes" id="UP001158986"/>
    </source>
</evidence>
<evidence type="ECO:0000256" key="3">
    <source>
        <dbReference type="SAM" id="MobiDB-lite"/>
    </source>
</evidence>
<feature type="region of interest" description="Disordered" evidence="3">
    <location>
        <begin position="1"/>
        <end position="28"/>
    </location>
</feature>
<dbReference type="InterPro" id="IPR013783">
    <property type="entry name" value="Ig-like_fold"/>
</dbReference>
<reference evidence="5 6" key="1">
    <citation type="submission" date="2021-11" db="EMBL/GenBank/DDBJ databases">
        <authorList>
            <person name="Islam A."/>
            <person name="Islam S."/>
            <person name="Flora M.S."/>
            <person name="Rahman M."/>
            <person name="Ziaur R.M."/>
            <person name="Epstein J.H."/>
            <person name="Hassan M."/>
            <person name="Klassen M."/>
            <person name="Woodard K."/>
            <person name="Webb A."/>
            <person name="Webby R.J."/>
            <person name="El Zowalaty M.E."/>
        </authorList>
    </citation>
    <scope>NUCLEOTIDE SEQUENCE [LARGE SCALE GENOMIC DNA]</scope>
    <source>
        <strain evidence="5">Pbs1</strain>
    </source>
</reference>
<comment type="subcellular location">
    <subcellularLocation>
        <location evidence="1">Cytoplasm</location>
    </subcellularLocation>
</comment>